<dbReference type="SUPFAM" id="SSF54637">
    <property type="entry name" value="Thioesterase/thiol ester dehydrase-isomerase"/>
    <property type="match status" value="1"/>
</dbReference>
<dbReference type="InterPro" id="IPR029069">
    <property type="entry name" value="HotDog_dom_sf"/>
</dbReference>
<dbReference type="PANTHER" id="PTHR21660:SF1">
    <property type="entry name" value="ACYL-COENZYME A THIOESTERASE 13"/>
    <property type="match status" value="1"/>
</dbReference>
<dbReference type="STRING" id="89093.SAMN04488558_10969"/>
<proteinExistence type="inferred from homology"/>
<dbReference type="NCBIfam" id="TIGR00369">
    <property type="entry name" value="unchar_dom_1"/>
    <property type="match status" value="1"/>
</dbReference>
<dbReference type="AlphaFoldDB" id="A0A1H9FJB9"/>
<reference evidence="4 5" key="1">
    <citation type="submission" date="2016-10" db="EMBL/GenBank/DDBJ databases">
        <authorList>
            <person name="de Groot N.N."/>
        </authorList>
    </citation>
    <scope>NUCLEOTIDE SEQUENCE [LARGE SCALE GENOMIC DNA]</scope>
    <source>
        <strain evidence="4 5">DSM 15695</strain>
    </source>
</reference>
<protein>
    <submittedName>
        <fullName evidence="4">Acyl-CoA thioesterase</fullName>
    </submittedName>
</protein>
<dbReference type="CDD" id="cd03443">
    <property type="entry name" value="PaaI_thioesterase"/>
    <property type="match status" value="1"/>
</dbReference>
<dbReference type="Proteomes" id="UP000198833">
    <property type="component" value="Unassembled WGS sequence"/>
</dbReference>
<dbReference type="Pfam" id="PF03061">
    <property type="entry name" value="4HBT"/>
    <property type="match status" value="1"/>
</dbReference>
<dbReference type="Gene3D" id="3.10.129.10">
    <property type="entry name" value="Hotdog Thioesterase"/>
    <property type="match status" value="1"/>
</dbReference>
<name>A0A1H9FJB9_9LACT</name>
<dbReference type="PANTHER" id="PTHR21660">
    <property type="entry name" value="THIOESTERASE SUPERFAMILY MEMBER-RELATED"/>
    <property type="match status" value="1"/>
</dbReference>
<evidence type="ECO:0000256" key="2">
    <source>
        <dbReference type="ARBA" id="ARBA00022801"/>
    </source>
</evidence>
<evidence type="ECO:0000313" key="5">
    <source>
        <dbReference type="Proteomes" id="UP000198833"/>
    </source>
</evidence>
<dbReference type="OrthoDB" id="2139465at2"/>
<sequence length="132" mass="14484">MIHNIEERLSKLNSLSNFQIHNNIEVTQVGAGKARGIMRAEDFHLNPYGIIHGGAMFSLADTVAGATLMYVDKQISTVTASVNYTAPGLITDEIIADSEIIKDGRTISVVDIVIRNQEDKVLLSGQFTFYKS</sequence>
<accession>A0A1H9FJB9</accession>
<dbReference type="RefSeq" id="WP_159428896.1">
    <property type="nucleotide sequence ID" value="NZ_CALUDV010000013.1"/>
</dbReference>
<gene>
    <name evidence="4" type="ORF">SAMN04488558_10969</name>
</gene>
<dbReference type="InterPro" id="IPR039298">
    <property type="entry name" value="ACOT13"/>
</dbReference>
<organism evidence="4 5">
    <name type="scientific">Ignavigranum ruoffiae</name>
    <dbReference type="NCBI Taxonomy" id="89093"/>
    <lineage>
        <taxon>Bacteria</taxon>
        <taxon>Bacillati</taxon>
        <taxon>Bacillota</taxon>
        <taxon>Bacilli</taxon>
        <taxon>Lactobacillales</taxon>
        <taxon>Aerococcaceae</taxon>
        <taxon>Ignavigranum</taxon>
    </lineage>
</organism>
<feature type="domain" description="Thioesterase" evidence="3">
    <location>
        <begin position="48"/>
        <end position="121"/>
    </location>
</feature>
<dbReference type="InterPro" id="IPR006683">
    <property type="entry name" value="Thioestr_dom"/>
</dbReference>
<evidence type="ECO:0000256" key="1">
    <source>
        <dbReference type="ARBA" id="ARBA00008324"/>
    </source>
</evidence>
<evidence type="ECO:0000313" key="4">
    <source>
        <dbReference type="EMBL" id="SEQ38041.1"/>
    </source>
</evidence>
<dbReference type="InterPro" id="IPR003736">
    <property type="entry name" value="PAAI_dom"/>
</dbReference>
<keyword evidence="5" id="KW-1185">Reference proteome</keyword>
<dbReference type="GO" id="GO:0047617">
    <property type="term" value="F:fatty acyl-CoA hydrolase activity"/>
    <property type="evidence" value="ECO:0007669"/>
    <property type="project" value="InterPro"/>
</dbReference>
<comment type="similarity">
    <text evidence="1">Belongs to the thioesterase PaaI family.</text>
</comment>
<evidence type="ECO:0000259" key="3">
    <source>
        <dbReference type="Pfam" id="PF03061"/>
    </source>
</evidence>
<keyword evidence="2" id="KW-0378">Hydrolase</keyword>
<dbReference type="EMBL" id="FOEN01000009">
    <property type="protein sequence ID" value="SEQ38041.1"/>
    <property type="molecule type" value="Genomic_DNA"/>
</dbReference>